<dbReference type="Pfam" id="PF00903">
    <property type="entry name" value="Glyoxalase"/>
    <property type="match status" value="1"/>
</dbReference>
<keyword evidence="3" id="KW-1185">Reference proteome</keyword>
<proteinExistence type="predicted"/>
<reference evidence="2 3" key="1">
    <citation type="submission" date="2023-06" db="EMBL/GenBank/DDBJ databases">
        <title>Alteromonas sp. ASW11-36 isolated from intertidal sand.</title>
        <authorList>
            <person name="Li Y."/>
        </authorList>
    </citation>
    <scope>NUCLEOTIDE SEQUENCE [LARGE SCALE GENOMIC DNA]</scope>
    <source>
        <strain evidence="2 3">ASW11-36</strain>
    </source>
</reference>
<dbReference type="Gene3D" id="3.10.180.10">
    <property type="entry name" value="2,3-Dihydroxybiphenyl 1,2-Dioxygenase, domain 1"/>
    <property type="match status" value="1"/>
</dbReference>
<dbReference type="InterPro" id="IPR037523">
    <property type="entry name" value="VOC_core"/>
</dbReference>
<dbReference type="PROSITE" id="PS51819">
    <property type="entry name" value="VOC"/>
    <property type="match status" value="1"/>
</dbReference>
<dbReference type="CDD" id="cd06587">
    <property type="entry name" value="VOC"/>
    <property type="match status" value="1"/>
</dbReference>
<evidence type="ECO:0000313" key="3">
    <source>
        <dbReference type="Proteomes" id="UP001234343"/>
    </source>
</evidence>
<dbReference type="EMBL" id="JAUCBP010000013">
    <property type="protein sequence ID" value="MDM7862270.1"/>
    <property type="molecule type" value="Genomic_DNA"/>
</dbReference>
<dbReference type="RefSeq" id="WP_289367156.1">
    <property type="nucleotide sequence ID" value="NZ_JAUCBP010000013.1"/>
</dbReference>
<sequence length="140" mass="16329">MRLEHINMVVSDMDETLRFYSAAFPHWIIRMRGMANWYGVQRQWLHFGDDYNYLTFNDSGKSTPRDLHSNDLGIAHLGFEINNLAALRERMAVVGFTPSHTGAEHPHRRNTYYIDPNGVEVEFVEYLSDIPAQRNQSEEI</sequence>
<dbReference type="InterPro" id="IPR029068">
    <property type="entry name" value="Glyas_Bleomycin-R_OHBP_Dase"/>
</dbReference>
<organism evidence="2 3">
    <name type="scientific">Alteromonas arenosi</name>
    <dbReference type="NCBI Taxonomy" id="3055817"/>
    <lineage>
        <taxon>Bacteria</taxon>
        <taxon>Pseudomonadati</taxon>
        <taxon>Pseudomonadota</taxon>
        <taxon>Gammaproteobacteria</taxon>
        <taxon>Alteromonadales</taxon>
        <taxon>Alteromonadaceae</taxon>
        <taxon>Alteromonas/Salinimonas group</taxon>
        <taxon>Alteromonas</taxon>
    </lineage>
</organism>
<dbReference type="InterPro" id="IPR004360">
    <property type="entry name" value="Glyas_Fos-R_dOase_dom"/>
</dbReference>
<evidence type="ECO:0000313" key="2">
    <source>
        <dbReference type="EMBL" id="MDM7862270.1"/>
    </source>
</evidence>
<feature type="domain" description="VOC" evidence="1">
    <location>
        <begin position="2"/>
        <end position="126"/>
    </location>
</feature>
<protein>
    <submittedName>
        <fullName evidence="2">VOC family protein</fullName>
    </submittedName>
</protein>
<evidence type="ECO:0000259" key="1">
    <source>
        <dbReference type="PROSITE" id="PS51819"/>
    </source>
</evidence>
<dbReference type="SUPFAM" id="SSF54593">
    <property type="entry name" value="Glyoxalase/Bleomycin resistance protein/Dihydroxybiphenyl dioxygenase"/>
    <property type="match status" value="1"/>
</dbReference>
<gene>
    <name evidence="2" type="ORF">QTP81_16810</name>
</gene>
<comment type="caution">
    <text evidence="2">The sequence shown here is derived from an EMBL/GenBank/DDBJ whole genome shotgun (WGS) entry which is preliminary data.</text>
</comment>
<name>A0ABT7T1E0_9ALTE</name>
<accession>A0ABT7T1E0</accession>
<dbReference type="Proteomes" id="UP001234343">
    <property type="component" value="Unassembled WGS sequence"/>
</dbReference>